<name>A0ACB7RN92_HYAAI</name>
<comment type="caution">
    <text evidence="1">The sequence shown here is derived from an EMBL/GenBank/DDBJ whole genome shotgun (WGS) entry which is preliminary data.</text>
</comment>
<accession>A0ACB7RN92</accession>
<sequence>MDWEVEGESLPPEAFSEASGWQTVVARRSRAKSAHAERVAAIPTGVTPDENVAAQGRRDHSSAKVKIIRGARMPPLPKDDAKIIVRPAGGLNIRKVGPTVVAEARRRPIAPQRPPRAQRRSSQGKSVGYTKANPE</sequence>
<evidence type="ECO:0000313" key="1">
    <source>
        <dbReference type="EMBL" id="KAH6923354.1"/>
    </source>
</evidence>
<proteinExistence type="predicted"/>
<protein>
    <submittedName>
        <fullName evidence="1">Uncharacterized protein</fullName>
    </submittedName>
</protein>
<reference evidence="1" key="1">
    <citation type="submission" date="2020-05" db="EMBL/GenBank/DDBJ databases">
        <title>Large-scale comparative analyses of tick genomes elucidate their genetic diversity and vector capacities.</title>
        <authorList>
            <person name="Jia N."/>
            <person name="Wang J."/>
            <person name="Shi W."/>
            <person name="Du L."/>
            <person name="Sun Y."/>
            <person name="Zhan W."/>
            <person name="Jiang J."/>
            <person name="Wang Q."/>
            <person name="Zhang B."/>
            <person name="Ji P."/>
            <person name="Sakyi L.B."/>
            <person name="Cui X."/>
            <person name="Yuan T."/>
            <person name="Jiang B."/>
            <person name="Yang W."/>
            <person name="Lam T.T.-Y."/>
            <person name="Chang Q."/>
            <person name="Ding S."/>
            <person name="Wang X."/>
            <person name="Zhu J."/>
            <person name="Ruan X."/>
            <person name="Zhao L."/>
            <person name="Wei J."/>
            <person name="Que T."/>
            <person name="Du C."/>
            <person name="Cheng J."/>
            <person name="Dai P."/>
            <person name="Han X."/>
            <person name="Huang E."/>
            <person name="Gao Y."/>
            <person name="Liu J."/>
            <person name="Shao H."/>
            <person name="Ye R."/>
            <person name="Li L."/>
            <person name="Wei W."/>
            <person name="Wang X."/>
            <person name="Wang C."/>
            <person name="Yang T."/>
            <person name="Huo Q."/>
            <person name="Li W."/>
            <person name="Guo W."/>
            <person name="Chen H."/>
            <person name="Zhou L."/>
            <person name="Ni X."/>
            <person name="Tian J."/>
            <person name="Zhou Y."/>
            <person name="Sheng Y."/>
            <person name="Liu T."/>
            <person name="Pan Y."/>
            <person name="Xia L."/>
            <person name="Li J."/>
            <person name="Zhao F."/>
            <person name="Cao W."/>
        </authorList>
    </citation>
    <scope>NUCLEOTIDE SEQUENCE</scope>
    <source>
        <strain evidence="1">Hyas-2018</strain>
    </source>
</reference>
<dbReference type="EMBL" id="CM023488">
    <property type="protein sequence ID" value="KAH6923354.1"/>
    <property type="molecule type" value="Genomic_DNA"/>
</dbReference>
<keyword evidence="2" id="KW-1185">Reference proteome</keyword>
<organism evidence="1 2">
    <name type="scientific">Hyalomma asiaticum</name>
    <name type="common">Tick</name>
    <dbReference type="NCBI Taxonomy" id="266040"/>
    <lineage>
        <taxon>Eukaryota</taxon>
        <taxon>Metazoa</taxon>
        <taxon>Ecdysozoa</taxon>
        <taxon>Arthropoda</taxon>
        <taxon>Chelicerata</taxon>
        <taxon>Arachnida</taxon>
        <taxon>Acari</taxon>
        <taxon>Parasitiformes</taxon>
        <taxon>Ixodida</taxon>
        <taxon>Ixodoidea</taxon>
        <taxon>Ixodidae</taxon>
        <taxon>Hyalomminae</taxon>
        <taxon>Hyalomma</taxon>
    </lineage>
</organism>
<dbReference type="Proteomes" id="UP000821845">
    <property type="component" value="Chromosome 8"/>
</dbReference>
<gene>
    <name evidence="1" type="ORF">HPB50_000439</name>
</gene>
<evidence type="ECO:0000313" key="2">
    <source>
        <dbReference type="Proteomes" id="UP000821845"/>
    </source>
</evidence>